<dbReference type="OrthoDB" id="2509546at2"/>
<evidence type="ECO:0000313" key="1">
    <source>
        <dbReference type="EMBL" id="QGQ98800.1"/>
    </source>
</evidence>
<accession>A0A6B8RQY8</accession>
<sequence length="653" mass="73462">MIYGASLGPYVKKALLDKGFQTNVNKIIENLPLDPEISNMDAIVLSPKDMNGILGRMLEAAIQKKHASVKVLFFYQKEKEAALIDGDVKKIKIVKVTIEAIGEGISEFFQLNLIGGDTRVFESSDNRIHNNSESLVDERDNSGDELISIPILALKIEEDIQAELAITVSPEEILIDKKPIEQRVMEMGQFADFAFFKQSLEKDEIFKDLMQESTQYSGLVNLLEVMDIRIAHIFKDTSLTAELKFEEIKQIGIDRSAYQGLLSHIVAEKVISIMVAIVKSAEATVDARIDNVRKALDTITTVKLVYEDQGKLQALIESRLSIQMDLMELSKEIIEVYKAMDESVNDLLGNLDEDLPSKNIYINEIMKPLKPLFSSHNVAAITSKLIGDLQKNRISLSIMEDKVKSLVNLVFKLCEEDATIIEYQQKLINLLQAQRVEDVVIVDSVIKNSLRIFVGASDTGRTATSVTWSGVLSRRQNTLLLDLTKDSKLGQYGLIPLSLDDFMKERIERPFLCLEGNLDNNLEKIDEVVAELKTRLNYYAHINVILDASQIDLLNQLAPSALSVHFITDCTPRGTRLLKRAVEAFTEENIAIKVILIDPPVEPIRLLSDLSIDPLIAKLIIIPRLQYIRVCSLTNAKPYESKEIVEIFEEAFR</sequence>
<keyword evidence="2" id="KW-1185">Reference proteome</keyword>
<name>A0A6B8RQY8_9BACL</name>
<dbReference type="KEGG" id="ppsc:EHS13_29950"/>
<protein>
    <submittedName>
        <fullName evidence="1">Uncharacterized protein</fullName>
    </submittedName>
</protein>
<dbReference type="RefSeq" id="WP_155703910.1">
    <property type="nucleotide sequence ID" value="NZ_CP034235.1"/>
</dbReference>
<reference evidence="2" key="1">
    <citation type="submission" date="2018-11" db="EMBL/GenBank/DDBJ databases">
        <title>Complete genome sequence of Paenibacillus sp. ML311-T8.</title>
        <authorList>
            <person name="Nam Y.-D."/>
            <person name="Kang J."/>
            <person name="Chung W.-H."/>
            <person name="Park Y.S."/>
        </authorList>
    </citation>
    <scope>NUCLEOTIDE SEQUENCE [LARGE SCALE GENOMIC DNA]</scope>
    <source>
        <strain evidence="2">ML311-T8</strain>
    </source>
</reference>
<proteinExistence type="predicted"/>
<evidence type="ECO:0000313" key="2">
    <source>
        <dbReference type="Proteomes" id="UP000426246"/>
    </source>
</evidence>
<gene>
    <name evidence="1" type="ORF">EHS13_29950</name>
</gene>
<organism evidence="1 2">
    <name type="scientific">Paenibacillus psychroresistens</name>
    <dbReference type="NCBI Taxonomy" id="1778678"/>
    <lineage>
        <taxon>Bacteria</taxon>
        <taxon>Bacillati</taxon>
        <taxon>Bacillota</taxon>
        <taxon>Bacilli</taxon>
        <taxon>Bacillales</taxon>
        <taxon>Paenibacillaceae</taxon>
        <taxon>Paenibacillus</taxon>
    </lineage>
</organism>
<dbReference type="EMBL" id="CP034235">
    <property type="protein sequence ID" value="QGQ98800.1"/>
    <property type="molecule type" value="Genomic_DNA"/>
</dbReference>
<dbReference type="AlphaFoldDB" id="A0A6B8RQY8"/>
<dbReference type="Proteomes" id="UP000426246">
    <property type="component" value="Chromosome"/>
</dbReference>